<evidence type="ECO:0000256" key="13">
    <source>
        <dbReference type="SAM" id="Phobius"/>
    </source>
</evidence>
<evidence type="ECO:0000259" key="15">
    <source>
        <dbReference type="Pfam" id="PF14821"/>
    </source>
</evidence>
<feature type="domain" description="Tryptophan synthase beta chain-like PALP" evidence="14">
    <location>
        <begin position="582"/>
        <end position="884"/>
    </location>
</feature>
<feature type="transmembrane region" description="Helical" evidence="13">
    <location>
        <begin position="288"/>
        <end position="313"/>
    </location>
</feature>
<dbReference type="EMBL" id="OA882572">
    <property type="protein sequence ID" value="CAD7276030.1"/>
    <property type="molecule type" value="Genomic_DNA"/>
</dbReference>
<evidence type="ECO:0000313" key="17">
    <source>
        <dbReference type="Proteomes" id="UP000678499"/>
    </source>
</evidence>
<evidence type="ECO:0000256" key="6">
    <source>
        <dbReference type="ARBA" id="ARBA00022692"/>
    </source>
</evidence>
<dbReference type="EMBL" id="CAJPEX010000535">
    <property type="protein sequence ID" value="CAG0916182.1"/>
    <property type="molecule type" value="Genomic_DNA"/>
</dbReference>
<feature type="modified residue" description="N6-(pyridoxal phosphate)lysine" evidence="12">
    <location>
        <position position="590"/>
    </location>
</feature>
<dbReference type="InterPro" id="IPR001926">
    <property type="entry name" value="TrpB-like_PALP"/>
</dbReference>
<evidence type="ECO:0000256" key="4">
    <source>
        <dbReference type="ARBA" id="ARBA00006459"/>
    </source>
</evidence>
<keyword evidence="9 13" id="KW-1133">Transmembrane helix</keyword>
<dbReference type="GO" id="GO:0015375">
    <property type="term" value="F:glycine:sodium symporter activity"/>
    <property type="evidence" value="ECO:0007669"/>
    <property type="project" value="TreeGrafter"/>
</dbReference>
<organism evidence="16">
    <name type="scientific">Notodromas monacha</name>
    <dbReference type="NCBI Taxonomy" id="399045"/>
    <lineage>
        <taxon>Eukaryota</taxon>
        <taxon>Metazoa</taxon>
        <taxon>Ecdysozoa</taxon>
        <taxon>Arthropoda</taxon>
        <taxon>Crustacea</taxon>
        <taxon>Oligostraca</taxon>
        <taxon>Ostracoda</taxon>
        <taxon>Podocopa</taxon>
        <taxon>Podocopida</taxon>
        <taxon>Cypridocopina</taxon>
        <taxon>Cypridoidea</taxon>
        <taxon>Cyprididae</taxon>
        <taxon>Notodromas</taxon>
    </lineage>
</organism>
<keyword evidence="7" id="KW-0769">Symport</keyword>
<dbReference type="GO" id="GO:0005886">
    <property type="term" value="C:plasma membrane"/>
    <property type="evidence" value="ECO:0007669"/>
    <property type="project" value="TreeGrafter"/>
</dbReference>
<evidence type="ECO:0000256" key="5">
    <source>
        <dbReference type="ARBA" id="ARBA00022448"/>
    </source>
</evidence>
<keyword evidence="5" id="KW-0813">Transport</keyword>
<comment type="cofactor">
    <cofactor evidence="1 12">
        <name>pyridoxal 5'-phosphate</name>
        <dbReference type="ChEBI" id="CHEBI:597326"/>
    </cofactor>
</comment>
<dbReference type="PROSITE" id="PS50267">
    <property type="entry name" value="NA_NEUROTRAN_SYMP_3"/>
    <property type="match status" value="1"/>
</dbReference>
<dbReference type="Gene3D" id="3.40.50.1100">
    <property type="match status" value="2"/>
</dbReference>
<comment type="subcellular location">
    <subcellularLocation>
        <location evidence="2">Membrane</location>
        <topology evidence="2">Multi-pass membrane protein</topology>
    </subcellularLocation>
</comment>
<dbReference type="Pfam" id="PF00291">
    <property type="entry name" value="PALP"/>
    <property type="match status" value="1"/>
</dbReference>
<name>A0A7R9BL84_9CRUS</name>
<dbReference type="Gene3D" id="3.90.1380.10">
    <property type="entry name" value="Threonine synthase, N-terminal domain"/>
    <property type="match status" value="1"/>
</dbReference>
<evidence type="ECO:0000259" key="14">
    <source>
        <dbReference type="Pfam" id="PF00291"/>
    </source>
</evidence>
<sequence length="943" mass="104269">MLCDFSVEECFSDSEYERCNQSSGIYAGGLCHNVSEAAAKGISALPVADRVSASEEYLNRYVLGIDENTSLGNIGKVQWGLALSSLCSWVLICLSLIKGIKSSGKVVYFTATFPYVVLTILLVKGVTLPGAMDGLKFYLVPDWGKVADPNVWKDAAVQIFYSLSIASGGLITLSSYNKFDNNLLRDTMIVCFGNCLTSVYAGFAIFSVLGYMAHTLGVTVQEVANSGSGLAFIVYPSAIATMWCPPLWAILFFLMLLTLGLDTMFATVENATSSLIDEFPRLNRYKPWVVVATCVIGFFLNLPLCCQGGRYLLDLLDFYAAGWPYLFIGLCECVIVAYMYGIDNFFDDLAQMMQRPLHWFLQHHLAVLLLTVTPLLILALLILSFVEFVPPTSGSYEYPLWGHALGWGLAVAPVLIVPIMAIVVCLRSDSRGSAKSAWKAIISPTERWRDNAYDFARESIHSVPTQTSTVSMIHAYGAASYPFPYEPSSNGQQMPKGYAEDGGLYVPEEIPSISEETLAKWKTMSYPDLCAAILDLFDSDRLLGSIEQSRERFRNCYANFNHPEVLKVVEFPGDGTMIAELFHGPTLAFKDLALFGVAMIADELLKRRQRKCLAVVATSGDTGSSAARAVATMENGSIIVLFPKNFITKTQERQMTTISSENVHIVEGEGNSDELDVVLKDLTRDENLQQTHNIAIFNSINVARIVLQIPYFFYSYFRVIESKETGLDHAVTFVLPTGGGGNLAGGVFAKAMGLPIRFVICNNSNAAMHNIIQTSTLSKSADAADVQKTLACAMDIKVPYNLERVFYVLSKKDTKSVKEVMELFEAAENSFVATDEVILQTMKRCWVKNREIICPHTATAVAFYHHLLDNRVDFQQQFGSIVCVATASPAKFPEAVEKAKIDAKVSHPVIEALDNLPELNKTLMKRDENWLEFMKKFISKHNL</sequence>
<evidence type="ECO:0000256" key="8">
    <source>
        <dbReference type="ARBA" id="ARBA00022898"/>
    </source>
</evidence>
<accession>A0A7R9BL84</accession>
<evidence type="ECO:0000313" key="16">
    <source>
        <dbReference type="EMBL" id="CAD7276030.1"/>
    </source>
</evidence>
<feature type="transmembrane region" description="Helical" evidence="13">
    <location>
        <begin position="155"/>
        <end position="176"/>
    </location>
</feature>
<feature type="transmembrane region" description="Helical" evidence="13">
    <location>
        <begin position="367"/>
        <end position="386"/>
    </location>
</feature>
<evidence type="ECO:0000256" key="9">
    <source>
        <dbReference type="ARBA" id="ARBA00022989"/>
    </source>
</evidence>
<feature type="transmembrane region" description="Helical" evidence="13">
    <location>
        <begin position="77"/>
        <end position="97"/>
    </location>
</feature>
<dbReference type="InterPro" id="IPR037272">
    <property type="entry name" value="SNS_sf"/>
</dbReference>
<reference evidence="16" key="1">
    <citation type="submission" date="2020-11" db="EMBL/GenBank/DDBJ databases">
        <authorList>
            <person name="Tran Van P."/>
        </authorList>
    </citation>
    <scope>NUCLEOTIDE SEQUENCE</scope>
</reference>
<evidence type="ECO:0008006" key="18">
    <source>
        <dbReference type="Google" id="ProtNLM"/>
    </source>
</evidence>
<feature type="transmembrane region" description="Helical" evidence="13">
    <location>
        <begin position="188"/>
        <end position="213"/>
    </location>
</feature>
<feature type="transmembrane region" description="Helical" evidence="13">
    <location>
        <begin position="233"/>
        <end position="257"/>
    </location>
</feature>
<dbReference type="GO" id="GO:0046872">
    <property type="term" value="F:metal ion binding"/>
    <property type="evidence" value="ECO:0007669"/>
    <property type="project" value="UniProtKB-KW"/>
</dbReference>
<protein>
    <recommendedName>
        <fullName evidence="18">Threonine synthase</fullName>
    </recommendedName>
</protein>
<feature type="binding site" evidence="11">
    <location>
        <position position="162"/>
    </location>
    <ligand>
        <name>Na(+)</name>
        <dbReference type="ChEBI" id="CHEBI:29101"/>
        <label>1</label>
    </ligand>
</feature>
<evidence type="ECO:0000256" key="1">
    <source>
        <dbReference type="ARBA" id="ARBA00001933"/>
    </source>
</evidence>
<feature type="transmembrane region" description="Helical" evidence="13">
    <location>
        <begin position="106"/>
        <end position="126"/>
    </location>
</feature>
<dbReference type="InterPro" id="IPR029144">
    <property type="entry name" value="Thr_synth_N"/>
</dbReference>
<dbReference type="Pfam" id="PF14821">
    <property type="entry name" value="Thr_synth_N"/>
    <property type="match status" value="1"/>
</dbReference>
<dbReference type="NCBIfam" id="TIGR00260">
    <property type="entry name" value="thrC"/>
    <property type="match status" value="1"/>
</dbReference>
<evidence type="ECO:0000256" key="10">
    <source>
        <dbReference type="ARBA" id="ARBA00023136"/>
    </source>
</evidence>
<keyword evidence="17" id="KW-1185">Reference proteome</keyword>
<dbReference type="PRINTS" id="PR00176">
    <property type="entry name" value="NANEUSMPORT"/>
</dbReference>
<feature type="binding site" evidence="11">
    <location>
        <position position="259"/>
    </location>
    <ligand>
        <name>Na(+)</name>
        <dbReference type="ChEBI" id="CHEBI:29101"/>
        <label>1</label>
    </ligand>
</feature>
<evidence type="ECO:0000256" key="3">
    <source>
        <dbReference type="ARBA" id="ARBA00005517"/>
    </source>
</evidence>
<evidence type="ECO:0000256" key="2">
    <source>
        <dbReference type="ARBA" id="ARBA00004141"/>
    </source>
</evidence>
<dbReference type="PANTHER" id="PTHR11616">
    <property type="entry name" value="SODIUM/CHLORIDE DEPENDENT TRANSPORTER"/>
    <property type="match status" value="1"/>
</dbReference>
<keyword evidence="8 12" id="KW-0663">Pyridoxal phosphate</keyword>
<evidence type="ECO:0000256" key="12">
    <source>
        <dbReference type="PIRSR" id="PIRSR604450-51"/>
    </source>
</evidence>
<keyword evidence="10 13" id="KW-0472">Membrane</keyword>
<dbReference type="SUPFAM" id="SSF53686">
    <property type="entry name" value="Tryptophan synthase beta subunit-like PLP-dependent enzymes"/>
    <property type="match status" value="1"/>
</dbReference>
<evidence type="ECO:0000256" key="7">
    <source>
        <dbReference type="ARBA" id="ARBA00022847"/>
    </source>
</evidence>
<dbReference type="OrthoDB" id="5203861at2759"/>
<dbReference type="InterPro" id="IPR000175">
    <property type="entry name" value="Na/ntran_symport"/>
</dbReference>
<gene>
    <name evidence="16" type="ORF">NMOB1V02_LOCUS3808</name>
</gene>
<comment type="similarity">
    <text evidence="4">Belongs to the sodium:neurotransmitter symporter (SNF) (TC 2.A.22) family.</text>
</comment>
<keyword evidence="11" id="KW-0915">Sodium</keyword>
<feature type="transmembrane region" description="Helical" evidence="13">
    <location>
        <begin position="406"/>
        <end position="426"/>
    </location>
</feature>
<feature type="domain" description="Threonine synthase N-terminal" evidence="15">
    <location>
        <begin position="494"/>
        <end position="539"/>
    </location>
</feature>
<feature type="binding site" evidence="11">
    <location>
        <position position="262"/>
    </location>
    <ligand>
        <name>Na(+)</name>
        <dbReference type="ChEBI" id="CHEBI:29101"/>
        <label>1</label>
    </ligand>
</feature>
<comment type="similarity">
    <text evidence="3">Belongs to the threonine synthase family.</text>
</comment>
<dbReference type="Proteomes" id="UP000678499">
    <property type="component" value="Unassembled WGS sequence"/>
</dbReference>
<dbReference type="PANTHER" id="PTHR11616:SF240">
    <property type="entry name" value="BLOATED TUBULES, ISOFORM B-RELATED"/>
    <property type="match status" value="1"/>
</dbReference>
<dbReference type="InterPro" id="IPR037158">
    <property type="entry name" value="Thr_synth_N_sf"/>
</dbReference>
<dbReference type="AlphaFoldDB" id="A0A7R9BL84"/>
<keyword evidence="6 13" id="KW-0812">Transmembrane</keyword>
<feature type="transmembrane region" description="Helical" evidence="13">
    <location>
        <begin position="325"/>
        <end position="346"/>
    </location>
</feature>
<keyword evidence="11" id="KW-0479">Metal-binding</keyword>
<dbReference type="InterPro" id="IPR004450">
    <property type="entry name" value="Thr_synthase-like"/>
</dbReference>
<dbReference type="Pfam" id="PF00209">
    <property type="entry name" value="SNF"/>
    <property type="match status" value="1"/>
</dbReference>
<feature type="binding site" evidence="11">
    <location>
        <position position="194"/>
    </location>
    <ligand>
        <name>Na(+)</name>
        <dbReference type="ChEBI" id="CHEBI:29101"/>
        <label>1</label>
    </ligand>
</feature>
<dbReference type="SUPFAM" id="SSF161070">
    <property type="entry name" value="SNF-like"/>
    <property type="match status" value="1"/>
</dbReference>
<evidence type="ECO:0000256" key="11">
    <source>
        <dbReference type="PIRSR" id="PIRSR600175-1"/>
    </source>
</evidence>
<dbReference type="InterPro" id="IPR036052">
    <property type="entry name" value="TrpB-like_PALP_sf"/>
</dbReference>
<proteinExistence type="inferred from homology"/>